<proteinExistence type="predicted"/>
<evidence type="ECO:0000313" key="1">
    <source>
        <dbReference type="EMBL" id="OOE41378.1"/>
    </source>
</evidence>
<dbReference type="Proteomes" id="UP000188726">
    <property type="component" value="Unassembled WGS sequence"/>
</dbReference>
<reference evidence="1 2" key="1">
    <citation type="journal article" date="2017" name="Genome Announc.">
        <title>Draft Genome Sequences of Salinivibrio proteolyticus, Salinivibrio sharmensis, Salinivibrio siamensis, Salinivibrio costicola subsp. alcaliphilus, Salinivibrio costicola subsp. vallismortis, and 29 New Isolates Belonging to the Genus Salinivibrio.</title>
        <authorList>
            <person name="Lopez-Hermoso C."/>
            <person name="de la Haba R.R."/>
            <person name="Sanchez-Porro C."/>
            <person name="Bayliss S.C."/>
            <person name="Feil E.J."/>
            <person name="Ventosa A."/>
        </authorList>
    </citation>
    <scope>NUCLEOTIDE SEQUENCE [LARGE SCALE GENOMIC DNA]</scope>
    <source>
        <strain evidence="1 2">IC202</strain>
    </source>
</reference>
<dbReference type="EMBL" id="MUEO01000060">
    <property type="protein sequence ID" value="OOE41378.1"/>
    <property type="molecule type" value="Genomic_DNA"/>
</dbReference>
<name>A0AB36K314_9GAMM</name>
<gene>
    <name evidence="1" type="ORF">BZG09_15660</name>
</gene>
<evidence type="ECO:0000313" key="2">
    <source>
        <dbReference type="Proteomes" id="UP000188726"/>
    </source>
</evidence>
<comment type="caution">
    <text evidence="1">The sequence shown here is derived from an EMBL/GenBank/DDBJ whole genome shotgun (WGS) entry which is preliminary data.</text>
</comment>
<accession>A0AB36K314</accession>
<dbReference type="RefSeq" id="WP_077459541.1">
    <property type="nucleotide sequence ID" value="NZ_MUEO01000060.1"/>
</dbReference>
<organism evidence="1 2">
    <name type="scientific">Salinivibrio kushneri</name>
    <dbReference type="NCBI Taxonomy" id="1908198"/>
    <lineage>
        <taxon>Bacteria</taxon>
        <taxon>Pseudomonadati</taxon>
        <taxon>Pseudomonadota</taxon>
        <taxon>Gammaproteobacteria</taxon>
        <taxon>Vibrionales</taxon>
        <taxon>Vibrionaceae</taxon>
        <taxon>Salinivibrio</taxon>
    </lineage>
</organism>
<sequence length="67" mass="7479">MQHDRKLTAELLTEAGMMPFVKEVAARFGANGKLEDIAVITKRGGAYVGQYPQRAKNRVVPLDTQYK</sequence>
<dbReference type="AlphaFoldDB" id="A0AB36K314"/>
<protein>
    <submittedName>
        <fullName evidence="1">Uncharacterized protein</fullName>
    </submittedName>
</protein>